<reference evidence="2 3" key="1">
    <citation type="journal article" date="2008" name="Nature">
        <title>The genome of the choanoflagellate Monosiga brevicollis and the origin of metazoans.</title>
        <authorList>
            <consortium name="JGI Sequencing"/>
            <person name="King N."/>
            <person name="Westbrook M.J."/>
            <person name="Young S.L."/>
            <person name="Kuo A."/>
            <person name="Abedin M."/>
            <person name="Chapman J."/>
            <person name="Fairclough S."/>
            <person name="Hellsten U."/>
            <person name="Isogai Y."/>
            <person name="Letunic I."/>
            <person name="Marr M."/>
            <person name="Pincus D."/>
            <person name="Putnam N."/>
            <person name="Rokas A."/>
            <person name="Wright K.J."/>
            <person name="Zuzow R."/>
            <person name="Dirks W."/>
            <person name="Good M."/>
            <person name="Goodstein D."/>
            <person name="Lemons D."/>
            <person name="Li W."/>
            <person name="Lyons J.B."/>
            <person name="Morris A."/>
            <person name="Nichols S."/>
            <person name="Richter D.J."/>
            <person name="Salamov A."/>
            <person name="Bork P."/>
            <person name="Lim W.A."/>
            <person name="Manning G."/>
            <person name="Miller W.T."/>
            <person name="McGinnis W."/>
            <person name="Shapiro H."/>
            <person name="Tjian R."/>
            <person name="Grigoriev I.V."/>
            <person name="Rokhsar D."/>
        </authorList>
    </citation>
    <scope>NUCLEOTIDE SEQUENCE [LARGE SCALE GENOMIC DNA]</scope>
    <source>
        <strain evidence="3">MX1 / ATCC 50154</strain>
    </source>
</reference>
<dbReference type="EMBL" id="CH991567">
    <property type="protein sequence ID" value="EDQ86296.1"/>
    <property type="molecule type" value="Genomic_DNA"/>
</dbReference>
<protein>
    <recommendedName>
        <fullName evidence="4">B30.2/SPRY domain-containing protein</fullName>
    </recommendedName>
</protein>
<proteinExistence type="predicted"/>
<keyword evidence="3" id="KW-1185">Reference proteome</keyword>
<organism evidence="2 3">
    <name type="scientific">Monosiga brevicollis</name>
    <name type="common">Choanoflagellate</name>
    <dbReference type="NCBI Taxonomy" id="81824"/>
    <lineage>
        <taxon>Eukaryota</taxon>
        <taxon>Choanoflagellata</taxon>
        <taxon>Craspedida</taxon>
        <taxon>Salpingoecidae</taxon>
        <taxon>Monosiga</taxon>
    </lineage>
</organism>
<dbReference type="AlphaFoldDB" id="A9V887"/>
<evidence type="ECO:0000256" key="1">
    <source>
        <dbReference type="SAM" id="MobiDB-lite"/>
    </source>
</evidence>
<dbReference type="Proteomes" id="UP000001357">
    <property type="component" value="Unassembled WGS sequence"/>
</dbReference>
<evidence type="ECO:0008006" key="4">
    <source>
        <dbReference type="Google" id="ProtNLM"/>
    </source>
</evidence>
<evidence type="ECO:0000313" key="2">
    <source>
        <dbReference type="EMBL" id="EDQ86296.1"/>
    </source>
</evidence>
<dbReference type="KEGG" id="mbr:MONBRDRAFT_28462"/>
<dbReference type="InterPro" id="IPR043136">
    <property type="entry name" value="B30.2/SPRY_sf"/>
</dbReference>
<accession>A9V887</accession>
<evidence type="ECO:0000313" key="3">
    <source>
        <dbReference type="Proteomes" id="UP000001357"/>
    </source>
</evidence>
<dbReference type="GeneID" id="5894256"/>
<name>A9V887_MONBE</name>
<feature type="region of interest" description="Disordered" evidence="1">
    <location>
        <begin position="269"/>
        <end position="292"/>
    </location>
</feature>
<gene>
    <name evidence="2" type="ORF">MONBRDRAFT_28462</name>
</gene>
<dbReference type="Gene3D" id="2.60.120.920">
    <property type="match status" value="1"/>
</dbReference>
<sequence>MASPLYHKHCPKCGTATDQLGQYCRNCGNCVLCSADDGEALSYRAPSLVKHTDALQGSFCPYSGRLDIEESAQTIKVAKRGGNNWVTAWMTDPMKDSDVVYFEVELLQDVHGCFGFIQKPVGFMAGGDAGYIYTTPGAARPSPKLKAKDKLGFLVDFFSNRIVLYINDKRHGTMCSGIRDIKGGIVFACSLHYDGHSFVINRNPKLPQEVEQLRTTLQAQQDFIERACSRLELKAQEARQLKQAREIDQKSLAAALEERDRLRRRLAEFETKDSTASEPQFAPKASASVPKA</sequence>
<dbReference type="RefSeq" id="XP_001748966.1">
    <property type="nucleotide sequence ID" value="XM_001748914.1"/>
</dbReference>
<dbReference type="InParanoid" id="A9V887"/>